<proteinExistence type="predicted"/>
<keyword evidence="4" id="KW-1185">Reference proteome</keyword>
<organism evidence="3 4">
    <name type="scientific">Larsenimonas suaedae</name>
    <dbReference type="NCBI Taxonomy" id="1851019"/>
    <lineage>
        <taxon>Bacteria</taxon>
        <taxon>Pseudomonadati</taxon>
        <taxon>Pseudomonadota</taxon>
        <taxon>Gammaproteobacteria</taxon>
        <taxon>Oceanospirillales</taxon>
        <taxon>Halomonadaceae</taxon>
        <taxon>Larsenimonas</taxon>
    </lineage>
</organism>
<evidence type="ECO:0000313" key="3">
    <source>
        <dbReference type="EMBL" id="MDR5894609.1"/>
    </source>
</evidence>
<dbReference type="RefSeq" id="WP_251593282.1">
    <property type="nucleotide sequence ID" value="NZ_JAMLJI010000002.1"/>
</dbReference>
<feature type="transmembrane region" description="Helical" evidence="2">
    <location>
        <begin position="225"/>
        <end position="244"/>
    </location>
</feature>
<feature type="region of interest" description="Disordered" evidence="1">
    <location>
        <begin position="387"/>
        <end position="480"/>
    </location>
</feature>
<feature type="transmembrane region" description="Helical" evidence="2">
    <location>
        <begin position="346"/>
        <end position="365"/>
    </location>
</feature>
<name>A0ABU1GRK0_9GAMM</name>
<feature type="transmembrane region" description="Helical" evidence="2">
    <location>
        <begin position="256"/>
        <end position="275"/>
    </location>
</feature>
<protein>
    <recommendedName>
        <fullName evidence="5">5,10-methylene-tetrahydrofolate dehydrogenase</fullName>
    </recommendedName>
</protein>
<keyword evidence="2" id="KW-1133">Transmembrane helix</keyword>
<keyword evidence="2" id="KW-0472">Membrane</keyword>
<accession>A0ABU1GRK0</accession>
<feature type="compositionally biased region" description="Basic and acidic residues" evidence="1">
    <location>
        <begin position="417"/>
        <end position="446"/>
    </location>
</feature>
<feature type="compositionally biased region" description="Basic and acidic residues" evidence="1">
    <location>
        <begin position="457"/>
        <end position="480"/>
    </location>
</feature>
<keyword evidence="2" id="KW-0812">Transmembrane</keyword>
<feature type="compositionally biased region" description="Acidic residues" evidence="1">
    <location>
        <begin position="398"/>
        <end position="416"/>
    </location>
</feature>
<evidence type="ECO:0000256" key="1">
    <source>
        <dbReference type="SAM" id="MobiDB-lite"/>
    </source>
</evidence>
<dbReference type="Proteomes" id="UP001269375">
    <property type="component" value="Unassembled WGS sequence"/>
</dbReference>
<gene>
    <name evidence="3" type="ORF">QC825_00815</name>
</gene>
<reference evidence="3 4" key="1">
    <citation type="submission" date="2023-04" db="EMBL/GenBank/DDBJ databases">
        <title>A long-awaited taxogenomic arrangement of the family Halomonadaceae.</title>
        <authorList>
            <person name="De La Haba R."/>
            <person name="Chuvochina M."/>
            <person name="Wittouck S."/>
            <person name="Arahal D.R."/>
            <person name="Sanchez-Porro C."/>
            <person name="Hugenholtz P."/>
            <person name="Ventosa A."/>
        </authorList>
    </citation>
    <scope>NUCLEOTIDE SEQUENCE [LARGE SCALE GENOMIC DNA]</scope>
    <source>
        <strain evidence="3 4">DSM 22428</strain>
    </source>
</reference>
<evidence type="ECO:0000256" key="2">
    <source>
        <dbReference type="SAM" id="Phobius"/>
    </source>
</evidence>
<evidence type="ECO:0000313" key="4">
    <source>
        <dbReference type="Proteomes" id="UP001269375"/>
    </source>
</evidence>
<feature type="transmembrane region" description="Helical" evidence="2">
    <location>
        <begin position="295"/>
        <end position="326"/>
    </location>
</feature>
<sequence length="480" mass="54417">MTPDNTSSQKQASGWTLGLLPAPELPARIVEKIRDRLAERLSNQVASDKGWHIETLTDPMVGTDEDANDIMDEAERFKQEHGWTYVVCITDLPLFHDGKPLAASASHSRGIGILSQPALGASPMEKRVEEAITQLVSELHFGSTKEGRNAFCDYHGKTRRWQRSAAQQLVRRRLSEWIAPFARRDLSEDDTDLDVRFVARFRFTGYFKLIGGMVRANRPWSIFPAFRRVGAAAFATGAYGMIFPSMWRLADSYEPWRFLTLMLLSMIAMVVWIVVDHGLWEPVRHRDAFSNAKLYNIATFSTLGVGVLFYYLFLMLLFCITAYLFVPSAVMGQTLGHAIGTLEFGALGWLATSLATVGGALGSGLESDETVRSATYGYRQQLRQKRLQEQRENNNDDNQSDNDNYEDPDDPEDDDGQAERDQADREDKEREDTSKHEPKSDDKHDNETDENEQNQAQRERADHDTNKGLRPDANQRRDND</sequence>
<evidence type="ECO:0008006" key="5">
    <source>
        <dbReference type="Google" id="ProtNLM"/>
    </source>
</evidence>
<comment type="caution">
    <text evidence="3">The sequence shown here is derived from an EMBL/GenBank/DDBJ whole genome shotgun (WGS) entry which is preliminary data.</text>
</comment>
<dbReference type="EMBL" id="JARWAO010000001">
    <property type="protein sequence ID" value="MDR5894609.1"/>
    <property type="molecule type" value="Genomic_DNA"/>
</dbReference>